<comment type="domain">
    <text evidence="4">The Q motif is unique to and characteristic of the DEAD box family of RNA helicases and controls ATP binding and hydrolysis.</text>
</comment>
<evidence type="ECO:0000256" key="1">
    <source>
        <dbReference type="ARBA" id="ARBA00022741"/>
    </source>
</evidence>
<evidence type="ECO:0000256" key="2">
    <source>
        <dbReference type="ARBA" id="ARBA00022801"/>
    </source>
</evidence>
<name>A0A819ND14_9BILA</name>
<gene>
    <name evidence="6" type="ORF">JBS370_LOCUS26050</name>
</gene>
<protein>
    <recommendedName>
        <fullName evidence="4">ATP-dependent RNA helicase</fullName>
        <ecNumber evidence="4">3.6.4.13</ecNumber>
    </recommendedName>
</protein>
<dbReference type="Gene3D" id="3.40.50.300">
    <property type="entry name" value="P-loop containing nucleotide triphosphate hydrolases"/>
    <property type="match status" value="1"/>
</dbReference>
<dbReference type="EC" id="3.6.4.13" evidence="4"/>
<reference evidence="6" key="1">
    <citation type="submission" date="2021-02" db="EMBL/GenBank/DDBJ databases">
        <authorList>
            <person name="Nowell W R."/>
        </authorList>
    </citation>
    <scope>NUCLEOTIDE SEQUENCE</scope>
</reference>
<keyword evidence="4" id="KW-0694">RNA-binding</keyword>
<evidence type="ECO:0000256" key="3">
    <source>
        <dbReference type="ARBA" id="ARBA00022840"/>
    </source>
</evidence>
<dbReference type="GO" id="GO:0016787">
    <property type="term" value="F:hydrolase activity"/>
    <property type="evidence" value="ECO:0007669"/>
    <property type="project" value="UniProtKB-KW"/>
</dbReference>
<keyword evidence="4" id="KW-0347">Helicase</keyword>
<keyword evidence="2 4" id="KW-0378">Hydrolase</keyword>
<dbReference type="GO" id="GO:0003723">
    <property type="term" value="F:RNA binding"/>
    <property type="evidence" value="ECO:0007669"/>
    <property type="project" value="UniProtKB-UniRule"/>
</dbReference>
<evidence type="ECO:0000313" key="7">
    <source>
        <dbReference type="Proteomes" id="UP000663836"/>
    </source>
</evidence>
<dbReference type="InterPro" id="IPR014001">
    <property type="entry name" value="Helicase_ATP-bd"/>
</dbReference>
<comment type="caution">
    <text evidence="6">The sequence shown here is derived from an EMBL/GenBank/DDBJ whole genome shotgun (WGS) entry which is preliminary data.</text>
</comment>
<dbReference type="GO" id="GO:0003724">
    <property type="term" value="F:RNA helicase activity"/>
    <property type="evidence" value="ECO:0007669"/>
    <property type="project" value="UniProtKB-EC"/>
</dbReference>
<organism evidence="6 7">
    <name type="scientific">Rotaria sordida</name>
    <dbReference type="NCBI Taxonomy" id="392033"/>
    <lineage>
        <taxon>Eukaryota</taxon>
        <taxon>Metazoa</taxon>
        <taxon>Spiralia</taxon>
        <taxon>Gnathifera</taxon>
        <taxon>Rotifera</taxon>
        <taxon>Eurotatoria</taxon>
        <taxon>Bdelloidea</taxon>
        <taxon>Philodinida</taxon>
        <taxon>Philodinidae</taxon>
        <taxon>Rotaria</taxon>
    </lineage>
</organism>
<evidence type="ECO:0000313" key="6">
    <source>
        <dbReference type="EMBL" id="CAF3996917.1"/>
    </source>
</evidence>
<proteinExistence type="inferred from homology"/>
<feature type="domain" description="Helicase ATP-binding" evidence="5">
    <location>
        <begin position="41"/>
        <end position="186"/>
    </location>
</feature>
<keyword evidence="3 4" id="KW-0067">ATP-binding</keyword>
<dbReference type="EMBL" id="CAJOBD010004495">
    <property type="protein sequence ID" value="CAF3996917.1"/>
    <property type="molecule type" value="Genomic_DNA"/>
</dbReference>
<dbReference type="SUPFAM" id="SSF52540">
    <property type="entry name" value="P-loop containing nucleoside triphosphate hydrolases"/>
    <property type="match status" value="1"/>
</dbReference>
<dbReference type="PANTHER" id="PTHR24031">
    <property type="entry name" value="RNA HELICASE"/>
    <property type="match status" value="1"/>
</dbReference>
<accession>A0A819ND14</accession>
<dbReference type="InterPro" id="IPR027417">
    <property type="entry name" value="P-loop_NTPase"/>
</dbReference>
<dbReference type="GO" id="GO:0005524">
    <property type="term" value="F:ATP binding"/>
    <property type="evidence" value="ECO:0007669"/>
    <property type="project" value="UniProtKB-UniRule"/>
</dbReference>
<dbReference type="Proteomes" id="UP000663836">
    <property type="component" value="Unassembled WGS sequence"/>
</dbReference>
<dbReference type="AlphaFoldDB" id="A0A819ND14"/>
<comment type="similarity">
    <text evidence="4">Belongs to the DEAD box helicase family.</text>
</comment>
<evidence type="ECO:0000256" key="4">
    <source>
        <dbReference type="RuleBase" id="RU365068"/>
    </source>
</evidence>
<comment type="catalytic activity">
    <reaction evidence="4">
        <text>ATP + H2O = ADP + phosphate + H(+)</text>
        <dbReference type="Rhea" id="RHEA:13065"/>
        <dbReference type="ChEBI" id="CHEBI:15377"/>
        <dbReference type="ChEBI" id="CHEBI:15378"/>
        <dbReference type="ChEBI" id="CHEBI:30616"/>
        <dbReference type="ChEBI" id="CHEBI:43474"/>
        <dbReference type="ChEBI" id="CHEBI:456216"/>
        <dbReference type="EC" id="3.6.4.13"/>
    </reaction>
</comment>
<evidence type="ECO:0000259" key="5">
    <source>
        <dbReference type="PROSITE" id="PS51192"/>
    </source>
</evidence>
<comment type="function">
    <text evidence="4">RNA helicase.</text>
</comment>
<sequence>MSSFAKRFDNIRSILINDLSIQHLFSVQSQVIPYLIQQNQSHSPIPLADICVSSPTGSEKTLTYVIPLLQYLAEEVYNVVNQIGNKLQLKTALLAAQHLFKDEQKILVKQQLNGTDRIIDKFKRDWLNVLDTVIGLSSHLKNDFQPYILSQSSSNHKIYQKLFFSATLTHNPEILQQLNLFRLVLSFLPLSTSTSITMLSTLLENFIVY</sequence>
<keyword evidence="1 4" id="KW-0547">Nucleotide-binding</keyword>
<dbReference type="PROSITE" id="PS51192">
    <property type="entry name" value="HELICASE_ATP_BIND_1"/>
    <property type="match status" value="1"/>
</dbReference>